<proteinExistence type="predicted"/>
<accession>A0A5M8E5T4</accession>
<name>A0A5M8E5T4_PSEVE</name>
<organism evidence="1 2">
    <name type="scientific">Pseudomonas veronii</name>
    <dbReference type="NCBI Taxonomy" id="76761"/>
    <lineage>
        <taxon>Bacteria</taxon>
        <taxon>Pseudomonadati</taxon>
        <taxon>Pseudomonadota</taxon>
        <taxon>Gammaproteobacteria</taxon>
        <taxon>Pseudomonadales</taxon>
        <taxon>Pseudomonadaceae</taxon>
        <taxon>Pseudomonas</taxon>
    </lineage>
</organism>
<dbReference type="InterPro" id="IPR015943">
    <property type="entry name" value="WD40/YVTN_repeat-like_dom_sf"/>
</dbReference>
<dbReference type="EMBL" id="VWXT01000881">
    <property type="protein sequence ID" value="KAA6166335.1"/>
    <property type="molecule type" value="Genomic_DNA"/>
</dbReference>
<protein>
    <recommendedName>
        <fullName evidence="3">Exo-alpha-sialidase</fullName>
    </recommendedName>
</protein>
<reference evidence="1 2" key="1">
    <citation type="submission" date="2019-09" db="EMBL/GenBank/DDBJ databases">
        <title>Genomic sequencing of 4 copper resistant soil isolates.</title>
        <authorList>
            <person name="Havryliuk O."/>
        </authorList>
    </citation>
    <scope>NUCLEOTIDE SEQUENCE [LARGE SCALE GENOMIC DNA]</scope>
    <source>
        <strain evidence="1 2">UKR4</strain>
    </source>
</reference>
<comment type="caution">
    <text evidence="1">The sequence shown here is derived from an EMBL/GenBank/DDBJ whole genome shotgun (WGS) entry which is preliminary data.</text>
</comment>
<dbReference type="AlphaFoldDB" id="A0A5M8E5T4"/>
<evidence type="ECO:0000313" key="2">
    <source>
        <dbReference type="Proteomes" id="UP000323909"/>
    </source>
</evidence>
<gene>
    <name evidence="1" type="ORF">F3K53_33930</name>
</gene>
<dbReference type="RefSeq" id="WP_150055704.1">
    <property type="nucleotide sequence ID" value="NZ_VWXT01000881.1"/>
</dbReference>
<dbReference type="Gene3D" id="2.130.10.10">
    <property type="entry name" value="YVTN repeat-like/Quinoprotein amine dehydrogenase"/>
    <property type="match status" value="1"/>
</dbReference>
<dbReference type="Proteomes" id="UP000323909">
    <property type="component" value="Unassembled WGS sequence"/>
</dbReference>
<sequence>MPRSSLITRLLVALLVGVALWYMWMIASAKLEWGGSSPEQHWLGTVPGVHTRAVSQYCTGVLVTPQGTWLVGRLEDAYEPFQPSAAMVDLNAVLHGKAPAPPKEPGAFGSLIPSRERETTFISRLDANGQFTPVAHLSGAACLVASPDGAHVYLLSDANRPDDAAAQTVVFRSDDQGQHWTWMAAGFFPEADRVADNLTPYFYNKDEVWAWGSPGTADDEASADPSGAIPTGVYYSRDGGAHSAPVVAPQSLLVPREYAQGKRPDIVEWRTAEGESGDVRSHVLQQDAQHAMIWVSQRFWGSHPDGQSNNLAIDITTRASLTRTTGGWQVGRLEREDGLFVTALADNGDGRVIGLIDRGGYGHTVVAELNTTTLAWQPLSDLPSVFSPLAADTQARGLWVGRNSLLLNTSSEHHPPRWLYWWGDANISAEAVFYSKDWGQSWQRLAVDGYMGVRGFDGGSDRVFWSQQKSADDTGIGSYSLH</sequence>
<evidence type="ECO:0000313" key="1">
    <source>
        <dbReference type="EMBL" id="KAA6166335.1"/>
    </source>
</evidence>
<evidence type="ECO:0008006" key="3">
    <source>
        <dbReference type="Google" id="ProtNLM"/>
    </source>
</evidence>
<dbReference type="SUPFAM" id="SSF110296">
    <property type="entry name" value="Oligoxyloglucan reducing end-specific cellobiohydrolase"/>
    <property type="match status" value="1"/>
</dbReference>